<keyword evidence="4" id="KW-0469">Meiosis</keyword>
<dbReference type="InterPro" id="IPR003593">
    <property type="entry name" value="AAA+_ATPase"/>
</dbReference>
<evidence type="ECO:0000256" key="5">
    <source>
        <dbReference type="RuleBase" id="RU003651"/>
    </source>
</evidence>
<evidence type="ECO:0000256" key="4">
    <source>
        <dbReference type="ARBA" id="ARBA00023254"/>
    </source>
</evidence>
<keyword evidence="8" id="KW-1185">Reference proteome</keyword>
<organism evidence="7 8">
    <name type="scientific">Coccomyxa viridis</name>
    <dbReference type="NCBI Taxonomy" id="1274662"/>
    <lineage>
        <taxon>Eukaryota</taxon>
        <taxon>Viridiplantae</taxon>
        <taxon>Chlorophyta</taxon>
        <taxon>core chlorophytes</taxon>
        <taxon>Trebouxiophyceae</taxon>
        <taxon>Trebouxiophyceae incertae sedis</taxon>
        <taxon>Coccomyxaceae</taxon>
        <taxon>Coccomyxa</taxon>
    </lineage>
</organism>
<dbReference type="Gene3D" id="3.40.50.300">
    <property type="entry name" value="P-loop containing nucleotide triphosphate hydrolases"/>
    <property type="match status" value="1"/>
</dbReference>
<dbReference type="Pfam" id="PF00004">
    <property type="entry name" value="AAA"/>
    <property type="match status" value="1"/>
</dbReference>
<dbReference type="EMBL" id="CAXHTA020000017">
    <property type="protein sequence ID" value="CAL5227765.1"/>
    <property type="molecule type" value="Genomic_DNA"/>
</dbReference>
<dbReference type="InterPro" id="IPR003960">
    <property type="entry name" value="ATPase_AAA_CS"/>
</dbReference>
<dbReference type="PRINTS" id="PR00300">
    <property type="entry name" value="CLPPROTEASEA"/>
</dbReference>
<accession>A0ABP1G6A0</accession>
<dbReference type="InterPro" id="IPR058249">
    <property type="entry name" value="Pch2_C"/>
</dbReference>
<dbReference type="PROSITE" id="PS00674">
    <property type="entry name" value="AAA"/>
    <property type="match status" value="1"/>
</dbReference>
<keyword evidence="3 5" id="KW-0067">ATP-binding</keyword>
<dbReference type="CDD" id="cd19508">
    <property type="entry name" value="RecA-like_Pch2-like"/>
    <property type="match status" value="1"/>
</dbReference>
<evidence type="ECO:0000259" key="6">
    <source>
        <dbReference type="SMART" id="SM00382"/>
    </source>
</evidence>
<dbReference type="SMART" id="SM00382">
    <property type="entry name" value="AAA"/>
    <property type="match status" value="1"/>
</dbReference>
<evidence type="ECO:0000313" key="8">
    <source>
        <dbReference type="Proteomes" id="UP001497392"/>
    </source>
</evidence>
<dbReference type="Proteomes" id="UP001497392">
    <property type="component" value="Unassembled WGS sequence"/>
</dbReference>
<evidence type="ECO:0000256" key="1">
    <source>
        <dbReference type="ARBA" id="ARBA00007271"/>
    </source>
</evidence>
<keyword evidence="2 5" id="KW-0547">Nucleotide-binding</keyword>
<gene>
    <name evidence="7" type="primary">g10785</name>
    <name evidence="7" type="ORF">VP750_LOCUS9671</name>
</gene>
<evidence type="ECO:0000256" key="2">
    <source>
        <dbReference type="ARBA" id="ARBA00022741"/>
    </source>
</evidence>
<sequence length="437" mass="47892">MQPSDAEPQTDDSILIRLEVQQAATSAVAPEVITERVRQLLSTSRLQYRDIHIPFSAENDQILAENVVAICIVDTETDQEAPQGTPLLFWQVHLEIHVFQLSEEGAADDDEPEDDVSTYRDWLLPAQEFHNLWDSLVYEDNIKARLLQYASTAISFGEKGVDPRLVSFNRTVLLHGPPGTGKTTLCKALAQKLILRFSHRFRQGQLVEVNAHSLFSKWFSESGKLVSRLFSKIMELVEEEDSLVCVLLDEVESLTRARSAAVSGSEPADAIRAVNALLTQLDALKAYPNVLVLTTSNITGAIDLAFVDRADIKAYVGPPGLQARYEILRSCMAELQRVGILAPQSYSPLPYAMLSPASVDGGGDSSEGGLATSRSLLDAARACEGFSGRMLRKLPFLAHAGAVSNRKAHAPSCEAFAHKLMDAAMKEASDRKSMNGR</sequence>
<dbReference type="PANTHER" id="PTHR45991">
    <property type="entry name" value="PACHYTENE CHECKPOINT PROTEIN 2"/>
    <property type="match status" value="1"/>
</dbReference>
<dbReference type="Pfam" id="PF23563">
    <property type="entry name" value="TRIP13_N"/>
    <property type="match status" value="1"/>
</dbReference>
<dbReference type="InterPro" id="IPR001270">
    <property type="entry name" value="ClpA/B"/>
</dbReference>
<dbReference type="Pfam" id="PF23242">
    <property type="entry name" value="AAA_lid_TRIP13_C"/>
    <property type="match status" value="1"/>
</dbReference>
<dbReference type="InterPro" id="IPR027417">
    <property type="entry name" value="P-loop_NTPase"/>
</dbReference>
<name>A0ABP1G6A0_9CHLO</name>
<dbReference type="PANTHER" id="PTHR45991:SF1">
    <property type="entry name" value="PACHYTENE CHECKPOINT PROTEIN 2 HOMOLOG"/>
    <property type="match status" value="1"/>
</dbReference>
<dbReference type="InterPro" id="IPR044539">
    <property type="entry name" value="Pch2-like"/>
</dbReference>
<protein>
    <submittedName>
        <fullName evidence="7">G10785 protein</fullName>
    </submittedName>
</protein>
<feature type="domain" description="AAA+ ATPase" evidence="6">
    <location>
        <begin position="168"/>
        <end position="320"/>
    </location>
</feature>
<evidence type="ECO:0000313" key="7">
    <source>
        <dbReference type="EMBL" id="CAL5227765.1"/>
    </source>
</evidence>
<comment type="caution">
    <text evidence="7">The sequence shown here is derived from an EMBL/GenBank/DDBJ whole genome shotgun (WGS) entry which is preliminary data.</text>
</comment>
<dbReference type="SUPFAM" id="SSF52540">
    <property type="entry name" value="P-loop containing nucleoside triphosphate hydrolases"/>
    <property type="match status" value="1"/>
</dbReference>
<proteinExistence type="inferred from homology"/>
<comment type="similarity">
    <text evidence="1">Belongs to the AAA ATPase family. PCH2 subfamily.</text>
</comment>
<dbReference type="InterPro" id="IPR003959">
    <property type="entry name" value="ATPase_AAA_core"/>
</dbReference>
<evidence type="ECO:0000256" key="3">
    <source>
        <dbReference type="ARBA" id="ARBA00022840"/>
    </source>
</evidence>
<reference evidence="7 8" key="1">
    <citation type="submission" date="2024-06" db="EMBL/GenBank/DDBJ databases">
        <authorList>
            <person name="Kraege A."/>
            <person name="Thomma B."/>
        </authorList>
    </citation>
    <scope>NUCLEOTIDE SEQUENCE [LARGE SCALE GENOMIC DNA]</scope>
</reference>